<dbReference type="InterPro" id="IPR001482">
    <property type="entry name" value="T2SS/T4SS_dom"/>
</dbReference>
<comment type="similarity">
    <text evidence="1">Belongs to the GSP E family.</text>
</comment>
<evidence type="ECO:0000313" key="4">
    <source>
        <dbReference type="Proteomes" id="UP000441162"/>
    </source>
</evidence>
<accession>A0A6A1I7X5</accession>
<comment type="caution">
    <text evidence="3">The sequence shown here is derived from an EMBL/GenBank/DDBJ whole genome shotgun (WGS) entry which is preliminary data.</text>
</comment>
<protein>
    <submittedName>
        <fullName evidence="3">Type IV pili twitching motility protein PilT</fullName>
    </submittedName>
</protein>
<dbReference type="PANTHER" id="PTHR30486">
    <property type="entry name" value="TWITCHING MOTILITY PROTEIN PILT"/>
    <property type="match status" value="1"/>
</dbReference>
<organism evidence="3 4">
    <name type="scientific">Phocaeicola dorei</name>
    <dbReference type="NCBI Taxonomy" id="357276"/>
    <lineage>
        <taxon>Bacteria</taxon>
        <taxon>Pseudomonadati</taxon>
        <taxon>Bacteroidota</taxon>
        <taxon>Bacteroidia</taxon>
        <taxon>Bacteroidales</taxon>
        <taxon>Bacteroidaceae</taxon>
        <taxon>Phocaeicola</taxon>
    </lineage>
</organism>
<evidence type="ECO:0000313" key="3">
    <source>
        <dbReference type="EMBL" id="KAA5398726.1"/>
    </source>
</evidence>
<dbReference type="PANTHER" id="PTHR30486:SF16">
    <property type="entry name" value="TWITCHING MOTILITY PROTEIN PILT"/>
    <property type="match status" value="1"/>
</dbReference>
<dbReference type="RefSeq" id="WP_185153171.1">
    <property type="nucleotide sequence ID" value="NZ_VVZA01000110.1"/>
</dbReference>
<dbReference type="Proteomes" id="UP000441162">
    <property type="component" value="Unassembled WGS sequence"/>
</dbReference>
<feature type="non-terminal residue" evidence="3">
    <location>
        <position position="164"/>
    </location>
</feature>
<dbReference type="EMBL" id="VVZA01000110">
    <property type="protein sequence ID" value="KAA5398726.1"/>
    <property type="molecule type" value="Genomic_DNA"/>
</dbReference>
<dbReference type="InterPro" id="IPR050921">
    <property type="entry name" value="T4SS_GSP_E_ATPase"/>
</dbReference>
<dbReference type="InterPro" id="IPR027417">
    <property type="entry name" value="P-loop_NTPase"/>
</dbReference>
<sequence length="164" mass="18606">MIKELMRDAFDVNASDIHLTVGLPPMFRVNGVLRQVGEEPLRREDTYNMAMELMDDRRRTQFLDNGEADFSYEIENVCRFRVNVFKQSNCVAAALRLISNNIPSFEDLRLPDVISDLAMLPRGLVLVTGPTGSGKSTTLAAVINKINKHRKDHVITLEDPIEYK</sequence>
<dbReference type="SUPFAM" id="SSF52540">
    <property type="entry name" value="P-loop containing nucleoside triphosphate hydrolases"/>
    <property type="match status" value="1"/>
</dbReference>
<dbReference type="Pfam" id="PF00437">
    <property type="entry name" value="T2SSE"/>
    <property type="match status" value="1"/>
</dbReference>
<dbReference type="GO" id="GO:0016887">
    <property type="term" value="F:ATP hydrolysis activity"/>
    <property type="evidence" value="ECO:0007669"/>
    <property type="project" value="InterPro"/>
</dbReference>
<evidence type="ECO:0000259" key="2">
    <source>
        <dbReference type="Pfam" id="PF00437"/>
    </source>
</evidence>
<proteinExistence type="inferred from homology"/>
<reference evidence="3 4" key="1">
    <citation type="journal article" date="2019" name="Nat. Med.">
        <title>A library of human gut bacterial isolates paired with longitudinal multiomics data enables mechanistic microbiome research.</title>
        <authorList>
            <person name="Poyet M."/>
            <person name="Groussin M."/>
            <person name="Gibbons S.M."/>
            <person name="Avila-Pacheco J."/>
            <person name="Jiang X."/>
            <person name="Kearney S.M."/>
            <person name="Perrotta A.R."/>
            <person name="Berdy B."/>
            <person name="Zhao S."/>
            <person name="Lieberman T.D."/>
            <person name="Swanson P.K."/>
            <person name="Smith M."/>
            <person name="Roesemann S."/>
            <person name="Alexander J.E."/>
            <person name="Rich S.A."/>
            <person name="Livny J."/>
            <person name="Vlamakis H."/>
            <person name="Clish C."/>
            <person name="Bullock K."/>
            <person name="Deik A."/>
            <person name="Scott J."/>
            <person name="Pierce K.A."/>
            <person name="Xavier R.J."/>
            <person name="Alm E.J."/>
        </authorList>
    </citation>
    <scope>NUCLEOTIDE SEQUENCE [LARGE SCALE GENOMIC DNA]</scope>
    <source>
        <strain evidence="3 4">BIOML-A4</strain>
    </source>
</reference>
<name>A0A6A1I7X5_9BACT</name>
<feature type="domain" description="Bacterial type II secretion system protein E" evidence="2">
    <location>
        <begin position="2"/>
        <end position="164"/>
    </location>
</feature>
<gene>
    <name evidence="3" type="ORF">F2Y51_24530</name>
</gene>
<evidence type="ECO:0000256" key="1">
    <source>
        <dbReference type="ARBA" id="ARBA00006611"/>
    </source>
</evidence>
<dbReference type="Gene3D" id="3.40.50.300">
    <property type="entry name" value="P-loop containing nucleotide triphosphate hydrolases"/>
    <property type="match status" value="1"/>
</dbReference>
<dbReference type="AlphaFoldDB" id="A0A6A1I7X5"/>
<dbReference type="Gene3D" id="3.30.450.90">
    <property type="match status" value="1"/>
</dbReference>